<reference evidence="4" key="1">
    <citation type="journal article" date="2020" name="Nature">
        <title>Giant virus diversity and host interactions through global metagenomics.</title>
        <authorList>
            <person name="Schulz F."/>
            <person name="Roux S."/>
            <person name="Paez-Espino D."/>
            <person name="Jungbluth S."/>
            <person name="Walsh D.A."/>
            <person name="Denef V.J."/>
            <person name="McMahon K.D."/>
            <person name="Konstantinidis K.T."/>
            <person name="Eloe-Fadrosh E.A."/>
            <person name="Kyrpides N.C."/>
            <person name="Woyke T."/>
        </authorList>
    </citation>
    <scope>NUCLEOTIDE SEQUENCE</scope>
    <source>
        <strain evidence="4">GVMAG-S-3300012919-55</strain>
    </source>
</reference>
<keyword evidence="2" id="KW-0862">Zinc</keyword>
<dbReference type="CDD" id="cd00029">
    <property type="entry name" value="C1"/>
    <property type="match status" value="1"/>
</dbReference>
<name>A0A6C0KMR9_9ZZZZ</name>
<accession>A0A6C0KMR9</accession>
<dbReference type="InterPro" id="IPR002219">
    <property type="entry name" value="PKC_DAG/PE"/>
</dbReference>
<dbReference type="GO" id="GO:0046872">
    <property type="term" value="F:metal ion binding"/>
    <property type="evidence" value="ECO:0007669"/>
    <property type="project" value="UniProtKB-KW"/>
</dbReference>
<dbReference type="Pfam" id="PF00130">
    <property type="entry name" value="C1_1"/>
    <property type="match status" value="1"/>
</dbReference>
<evidence type="ECO:0000313" key="4">
    <source>
        <dbReference type="EMBL" id="QHU17644.1"/>
    </source>
</evidence>
<protein>
    <recommendedName>
        <fullName evidence="3">Phorbol-ester/DAG-type domain-containing protein</fullName>
    </recommendedName>
</protein>
<evidence type="ECO:0000256" key="1">
    <source>
        <dbReference type="ARBA" id="ARBA00022723"/>
    </source>
</evidence>
<proteinExistence type="predicted"/>
<organism evidence="4">
    <name type="scientific">viral metagenome</name>
    <dbReference type="NCBI Taxonomy" id="1070528"/>
    <lineage>
        <taxon>unclassified sequences</taxon>
        <taxon>metagenomes</taxon>
        <taxon>organismal metagenomes</taxon>
    </lineage>
</organism>
<evidence type="ECO:0000256" key="2">
    <source>
        <dbReference type="ARBA" id="ARBA00022833"/>
    </source>
</evidence>
<sequence>MCIFSHLCFYCHEPITHKDNEVIKCRNCKAKMHDSCYEKDRKEFELTNEEKEITDLISFAKCPKCKQLGSLVVKITI</sequence>
<dbReference type="SUPFAM" id="SSF57889">
    <property type="entry name" value="Cysteine-rich domain"/>
    <property type="match status" value="1"/>
</dbReference>
<dbReference type="InterPro" id="IPR013083">
    <property type="entry name" value="Znf_RING/FYVE/PHD"/>
</dbReference>
<dbReference type="AlphaFoldDB" id="A0A6C0KMR9"/>
<dbReference type="InterPro" id="IPR046349">
    <property type="entry name" value="C1-like_sf"/>
</dbReference>
<feature type="domain" description="Phorbol-ester/DAG-type" evidence="3">
    <location>
        <begin position="6"/>
        <end position="44"/>
    </location>
</feature>
<evidence type="ECO:0000259" key="3">
    <source>
        <dbReference type="Pfam" id="PF00130"/>
    </source>
</evidence>
<dbReference type="EMBL" id="MN740916">
    <property type="protein sequence ID" value="QHU17644.1"/>
    <property type="molecule type" value="Genomic_DNA"/>
</dbReference>
<dbReference type="Gene3D" id="3.30.40.10">
    <property type="entry name" value="Zinc/RING finger domain, C3HC4 (zinc finger)"/>
    <property type="match status" value="1"/>
</dbReference>
<keyword evidence="1" id="KW-0479">Metal-binding</keyword>